<dbReference type="OrthoDB" id="3296006at2"/>
<name>A0A1I7B9Q0_9FLAO</name>
<accession>A0A1I7B9Q0</accession>
<feature type="signal peptide" evidence="1">
    <location>
        <begin position="1"/>
        <end position="26"/>
    </location>
</feature>
<dbReference type="PROSITE" id="PS51257">
    <property type="entry name" value="PROKAR_LIPOPROTEIN"/>
    <property type="match status" value="1"/>
</dbReference>
<evidence type="ECO:0000313" key="2">
    <source>
        <dbReference type="EMBL" id="SFT83842.1"/>
    </source>
</evidence>
<dbReference type="InterPro" id="IPR029033">
    <property type="entry name" value="His_PPase_superfam"/>
</dbReference>
<organism evidence="2 3">
    <name type="scientific">Lishizhenia tianjinensis</name>
    <dbReference type="NCBI Taxonomy" id="477690"/>
    <lineage>
        <taxon>Bacteria</taxon>
        <taxon>Pseudomonadati</taxon>
        <taxon>Bacteroidota</taxon>
        <taxon>Flavobacteriia</taxon>
        <taxon>Flavobacteriales</taxon>
        <taxon>Crocinitomicaceae</taxon>
        <taxon>Lishizhenia</taxon>
    </lineage>
</organism>
<dbReference type="Proteomes" id="UP000236454">
    <property type="component" value="Unassembled WGS sequence"/>
</dbReference>
<dbReference type="CDD" id="cd07040">
    <property type="entry name" value="HP"/>
    <property type="match status" value="1"/>
</dbReference>
<dbReference type="STRING" id="477690.SAMN05216474_2598"/>
<protein>
    <submittedName>
        <fullName evidence="2">Histidine phosphatase superfamily (Branch 1)</fullName>
    </submittedName>
</protein>
<gene>
    <name evidence="2" type="ORF">SAMN05216474_2598</name>
</gene>
<dbReference type="EMBL" id="FPAS01000005">
    <property type="protein sequence ID" value="SFT83842.1"/>
    <property type="molecule type" value="Genomic_DNA"/>
</dbReference>
<sequence length="169" mass="19333">MNKLKSPFVILLLLNLLFLTSCSNLSSTKTVYLFRHAEKVLDSTEKNPALTLEGEKQALQISELLKDSKLEEVYSTKYIRNLMTINPLLDSTKAHLNLYEWEAWEQVVDDIQQNKAQVSAVCGHGDILLPMIEHFGGKRPQEKIGDHEYKTIYKLLLQGNQVTVQTIKF</sequence>
<reference evidence="2 3" key="1">
    <citation type="submission" date="2016-10" db="EMBL/GenBank/DDBJ databases">
        <authorList>
            <person name="de Groot N.N."/>
        </authorList>
    </citation>
    <scope>NUCLEOTIDE SEQUENCE [LARGE SCALE GENOMIC DNA]</scope>
    <source>
        <strain evidence="2 3">CGMCC 1.7005</strain>
    </source>
</reference>
<dbReference type="InterPro" id="IPR013078">
    <property type="entry name" value="His_Pase_superF_clade-1"/>
</dbReference>
<dbReference type="RefSeq" id="WP_090251114.1">
    <property type="nucleotide sequence ID" value="NZ_FPAS01000005.1"/>
</dbReference>
<dbReference type="Gene3D" id="3.40.50.1240">
    <property type="entry name" value="Phosphoglycerate mutase-like"/>
    <property type="match status" value="1"/>
</dbReference>
<feature type="chain" id="PRO_5014815742" evidence="1">
    <location>
        <begin position="27"/>
        <end position="169"/>
    </location>
</feature>
<dbReference type="SUPFAM" id="SSF53254">
    <property type="entry name" value="Phosphoglycerate mutase-like"/>
    <property type="match status" value="1"/>
</dbReference>
<evidence type="ECO:0000256" key="1">
    <source>
        <dbReference type="SAM" id="SignalP"/>
    </source>
</evidence>
<keyword evidence="3" id="KW-1185">Reference proteome</keyword>
<keyword evidence="1" id="KW-0732">Signal</keyword>
<proteinExistence type="predicted"/>
<dbReference type="AlphaFoldDB" id="A0A1I7B9Q0"/>
<dbReference type="Pfam" id="PF00300">
    <property type="entry name" value="His_Phos_1"/>
    <property type="match status" value="1"/>
</dbReference>
<evidence type="ECO:0000313" key="3">
    <source>
        <dbReference type="Proteomes" id="UP000236454"/>
    </source>
</evidence>